<comment type="caution">
    <text evidence="1">The sequence shown here is derived from an EMBL/GenBank/DDBJ whole genome shotgun (WGS) entry which is preliminary data.</text>
</comment>
<organism evidence="1 2">
    <name type="scientific">Vermiconidia calcicola</name>
    <dbReference type="NCBI Taxonomy" id="1690605"/>
    <lineage>
        <taxon>Eukaryota</taxon>
        <taxon>Fungi</taxon>
        <taxon>Dikarya</taxon>
        <taxon>Ascomycota</taxon>
        <taxon>Pezizomycotina</taxon>
        <taxon>Dothideomycetes</taxon>
        <taxon>Dothideomycetidae</taxon>
        <taxon>Mycosphaerellales</taxon>
        <taxon>Extremaceae</taxon>
        <taxon>Vermiconidia</taxon>
    </lineage>
</organism>
<dbReference type="InterPro" id="IPR008928">
    <property type="entry name" value="6-hairpin_glycosidase_sf"/>
</dbReference>
<reference evidence="1 2" key="1">
    <citation type="submission" date="2023-06" db="EMBL/GenBank/DDBJ databases">
        <title>Black Yeasts Isolated from many extreme environments.</title>
        <authorList>
            <person name="Coleine C."/>
            <person name="Stajich J.E."/>
            <person name="Selbmann L."/>
        </authorList>
    </citation>
    <scope>NUCLEOTIDE SEQUENCE [LARGE SCALE GENOMIC DNA]</scope>
    <source>
        <strain evidence="1 2">CCFEE 5887</strain>
    </source>
</reference>
<gene>
    <name evidence="1" type="ORF">LTR25_008042</name>
</gene>
<dbReference type="EMBL" id="JAXLQG010000015">
    <property type="protein sequence ID" value="KAK5532509.1"/>
    <property type="molecule type" value="Genomic_DNA"/>
</dbReference>
<accession>A0AAV9Q2E3</accession>
<sequence>MSATLSFEAENLGPNKHSLCWNAGDESVLRLQSPVIIEWGGTEEPFSAGGRKETLSYQEVQTSSTGTTATVAFNSEGVAGNLQDKWTKLDVGSFLVSRSVQISSASSHIGMRVGLALQPSFPEGIDYNDLEYYAPNACYNLNDLNEDGLEDYLETKRLSYREDRLNALSVLAYHPKRKIAISLSRADIPKFDQEPSRKVGQQGFLQDTDIGSLGFEPHNNGLHNSLLTASYPYVERDACNALLVQQRTPWGAFRSVSAGDSFNVSYIVRIFDAKSGHDALWELLRRQYATLKPKPVQLDQPLEKISASRLTALSHYFMEDSSGGAGFVTNCHPQDGKQLANVVQYGFTGQQIMNAANLLKASTPGSEYYEKASKVIKFYVGNATKSPFGFTHGLYNMDLQRHGSWWTGLLLPLAYAEPGDDLEKHMGPLYAHRENIIKALSGTHGVYLRCVLEETEALLGLYEALPSPPREWFGVIEAFGRFLLSKQEQDGAWRRAYDLDGQPLVSPDFWFGQTYYQQRSSTATVVPFLLRLSKLTGDDAYRIAAIKAGRFVREQLVDKVKHNGGIHDSIYAKPQLVDHESIYFCCHALLALYEDKQVGGSYFLEGAIRAAQLSASWIILWDVPLPPTSTLGRLGFRSTGIAGCDTPGAGYFHPMGVIAVPDLIRISQITGDTLFIDIAELCFMGNNQNVGTKWGYAMEGLQEEGVLLSPWFVDDPMFAKETGFGGRGKGEGNKTCLPWISAVTVASVTEMRDRFGTLDFGKLREAIRPLQNGVNGSHVDGVGKGKLSSVTVSEIGENLKSLVNGLVNGAH</sequence>
<dbReference type="GO" id="GO:0005975">
    <property type="term" value="P:carbohydrate metabolic process"/>
    <property type="evidence" value="ECO:0007669"/>
    <property type="project" value="InterPro"/>
</dbReference>
<evidence type="ECO:0000313" key="1">
    <source>
        <dbReference type="EMBL" id="KAK5532509.1"/>
    </source>
</evidence>
<dbReference type="Proteomes" id="UP001345827">
    <property type="component" value="Unassembled WGS sequence"/>
</dbReference>
<evidence type="ECO:0000313" key="2">
    <source>
        <dbReference type="Proteomes" id="UP001345827"/>
    </source>
</evidence>
<protein>
    <submittedName>
        <fullName evidence="1">Uncharacterized protein</fullName>
    </submittedName>
</protein>
<proteinExistence type="predicted"/>
<name>A0AAV9Q2E3_9PEZI</name>
<dbReference type="SUPFAM" id="SSF48208">
    <property type="entry name" value="Six-hairpin glycosidases"/>
    <property type="match status" value="1"/>
</dbReference>
<keyword evidence="2" id="KW-1185">Reference proteome</keyword>
<dbReference type="AlphaFoldDB" id="A0AAV9Q2E3"/>